<sequence length="97" mass="10523">MFHFRRIANGYAGNCNTPSQEAHVTDDGVAKATPNPYGTNPGSFAVHQCKPGLSGTLPHYGTRPISWLAGISGFISEDMCFGLFEVDVIWVVFEGIF</sequence>
<name>A0AAV4WUL2_9ARAC</name>
<evidence type="ECO:0000313" key="2">
    <source>
        <dbReference type="Proteomes" id="UP001054837"/>
    </source>
</evidence>
<dbReference type="AlphaFoldDB" id="A0AAV4WUL2"/>
<dbReference type="EMBL" id="BPLQ01015067">
    <property type="protein sequence ID" value="GIY85595.1"/>
    <property type="molecule type" value="Genomic_DNA"/>
</dbReference>
<dbReference type="Proteomes" id="UP001054837">
    <property type="component" value="Unassembled WGS sequence"/>
</dbReference>
<gene>
    <name evidence="1" type="ORF">CDAR_205361</name>
</gene>
<reference evidence="1 2" key="1">
    <citation type="submission" date="2021-06" db="EMBL/GenBank/DDBJ databases">
        <title>Caerostris darwini draft genome.</title>
        <authorList>
            <person name="Kono N."/>
            <person name="Arakawa K."/>
        </authorList>
    </citation>
    <scope>NUCLEOTIDE SEQUENCE [LARGE SCALE GENOMIC DNA]</scope>
</reference>
<organism evidence="1 2">
    <name type="scientific">Caerostris darwini</name>
    <dbReference type="NCBI Taxonomy" id="1538125"/>
    <lineage>
        <taxon>Eukaryota</taxon>
        <taxon>Metazoa</taxon>
        <taxon>Ecdysozoa</taxon>
        <taxon>Arthropoda</taxon>
        <taxon>Chelicerata</taxon>
        <taxon>Arachnida</taxon>
        <taxon>Araneae</taxon>
        <taxon>Araneomorphae</taxon>
        <taxon>Entelegynae</taxon>
        <taxon>Araneoidea</taxon>
        <taxon>Araneidae</taxon>
        <taxon>Caerostris</taxon>
    </lineage>
</organism>
<evidence type="ECO:0000313" key="1">
    <source>
        <dbReference type="EMBL" id="GIY85595.1"/>
    </source>
</evidence>
<comment type="caution">
    <text evidence="1">The sequence shown here is derived from an EMBL/GenBank/DDBJ whole genome shotgun (WGS) entry which is preliminary data.</text>
</comment>
<proteinExistence type="predicted"/>
<keyword evidence="2" id="KW-1185">Reference proteome</keyword>
<protein>
    <submittedName>
        <fullName evidence="1">Uncharacterized protein</fullName>
    </submittedName>
</protein>
<accession>A0AAV4WUL2</accession>